<organism evidence="2 3">
    <name type="scientific">Paramagnetospirillum kuznetsovii</name>
    <dbReference type="NCBI Taxonomy" id="2053833"/>
    <lineage>
        <taxon>Bacteria</taxon>
        <taxon>Pseudomonadati</taxon>
        <taxon>Pseudomonadota</taxon>
        <taxon>Alphaproteobacteria</taxon>
        <taxon>Rhodospirillales</taxon>
        <taxon>Magnetospirillaceae</taxon>
        <taxon>Paramagnetospirillum</taxon>
    </lineage>
</organism>
<keyword evidence="3" id="KW-1185">Reference proteome</keyword>
<sequence length="448" mass="49593">MRDDDRWPGYPRLLPDESVSSWFTRTAAANGLRPGELYRIVQPGGDRNPRDLDRHADDWLLDLLAGKTGLAAEDLKHATFRRWSGRLFEYDDGLNKLAWAPPAGREGGRRCFGQQVCPWCLRVDTQPYLRLNWRLSFFTVCPIHGRLLLDRCPTCAEPFSILRQDGRGTICCPGCGADLRDFTGDEPAVDAVPVQRDLLELIREGWRDLGEYGPVYSFAVFEMLAQLLRLLAGGKHAHALRLWLAEHDLSLAVRPESLPRARDGALLTPRARGALVAMAHWLLADWPHRFVEAAKAVGMTSTDLRKRPVGEYPYAYAHAVDWHLKEPHKGDAADEIAVAAQVLHDHGQTASHRNLMALCGTKLGSMGGVAEPVASGLPWGKGRYWKLDGVSPEVKAAARRAAHRAGEDVGPWLDALLRRTLGLGAIKTPFNGHDPDTITLDGNVGCEE</sequence>
<evidence type="ECO:0000313" key="3">
    <source>
        <dbReference type="Proteomes" id="UP000251075"/>
    </source>
</evidence>
<dbReference type="Pfam" id="PF06527">
    <property type="entry name" value="TniQ"/>
    <property type="match status" value="1"/>
</dbReference>
<evidence type="ECO:0000259" key="1">
    <source>
        <dbReference type="Pfam" id="PF06527"/>
    </source>
</evidence>
<protein>
    <recommendedName>
        <fullName evidence="1">TniQ domain-containing protein</fullName>
    </recommendedName>
</protein>
<reference evidence="2 3" key="1">
    <citation type="submission" date="2017-11" db="EMBL/GenBank/DDBJ databases">
        <title>Draft genome sequence of magnetotactic bacterium Magnetospirillum kuznetsovii LBB-42.</title>
        <authorList>
            <person name="Grouzdev D.S."/>
            <person name="Rysina M.S."/>
            <person name="Baslerov R.V."/>
            <person name="Koziaeva V."/>
        </authorList>
    </citation>
    <scope>NUCLEOTIDE SEQUENCE [LARGE SCALE GENOMIC DNA]</scope>
    <source>
        <strain evidence="2 3">LBB-42</strain>
    </source>
</reference>
<dbReference type="OrthoDB" id="6917259at2"/>
<comment type="caution">
    <text evidence="2">The sequence shown here is derived from an EMBL/GenBank/DDBJ whole genome shotgun (WGS) entry which is preliminary data.</text>
</comment>
<dbReference type="InterPro" id="IPR009492">
    <property type="entry name" value="TniQ"/>
</dbReference>
<dbReference type="Proteomes" id="UP000251075">
    <property type="component" value="Unassembled WGS sequence"/>
</dbReference>
<gene>
    <name evidence="2" type="ORF">CU669_11865</name>
</gene>
<feature type="domain" description="TniQ" evidence="1">
    <location>
        <begin position="11"/>
        <end position="148"/>
    </location>
</feature>
<evidence type="ECO:0000313" key="2">
    <source>
        <dbReference type="EMBL" id="RAU21669.1"/>
    </source>
</evidence>
<name>A0A364NX45_9PROT</name>
<dbReference type="EMBL" id="PGTO01000008">
    <property type="protein sequence ID" value="RAU21669.1"/>
    <property type="molecule type" value="Genomic_DNA"/>
</dbReference>
<dbReference type="RefSeq" id="WP_112144923.1">
    <property type="nucleotide sequence ID" value="NZ_PGTO01000008.1"/>
</dbReference>
<accession>A0A364NX45</accession>
<dbReference type="AlphaFoldDB" id="A0A364NX45"/>
<proteinExistence type="predicted"/>